<reference evidence="8" key="2">
    <citation type="submission" date="2024-10" db="UniProtKB">
        <authorList>
            <consortium name="EnsemblProtists"/>
        </authorList>
    </citation>
    <scope>IDENTIFICATION</scope>
</reference>
<comment type="catalytic activity">
    <reaction evidence="6">
        <text>(6S)-NADHX + ATP = ADP + phosphate + NADH + H(+)</text>
        <dbReference type="Rhea" id="RHEA:19017"/>
        <dbReference type="ChEBI" id="CHEBI:15378"/>
        <dbReference type="ChEBI" id="CHEBI:30616"/>
        <dbReference type="ChEBI" id="CHEBI:43474"/>
        <dbReference type="ChEBI" id="CHEBI:57945"/>
        <dbReference type="ChEBI" id="CHEBI:64074"/>
        <dbReference type="ChEBI" id="CHEBI:456216"/>
        <dbReference type="EC" id="4.2.1.93"/>
    </reaction>
</comment>
<dbReference type="HOGENOM" id="CLU_030651_3_0_1"/>
<feature type="binding site" evidence="6">
    <location>
        <begin position="170"/>
        <end position="176"/>
    </location>
    <ligand>
        <name>(6S)-NADPHX</name>
        <dbReference type="ChEBI" id="CHEBI:64076"/>
    </ligand>
</feature>
<dbReference type="InterPro" id="IPR000631">
    <property type="entry name" value="CARKD"/>
</dbReference>
<keyword evidence="5 6" id="KW-0456">Lyase</keyword>
<dbReference type="Pfam" id="PF01256">
    <property type="entry name" value="Carb_kinase"/>
    <property type="match status" value="1"/>
</dbReference>
<dbReference type="InterPro" id="IPR017953">
    <property type="entry name" value="Carbohydrate_kinase_pred_CS"/>
</dbReference>
<dbReference type="CDD" id="cd01171">
    <property type="entry name" value="YXKO-related"/>
    <property type="match status" value="1"/>
</dbReference>
<dbReference type="eggNOG" id="KOG3974">
    <property type="taxonomic scope" value="Eukaryota"/>
</dbReference>
<dbReference type="NCBIfam" id="TIGR00196">
    <property type="entry name" value="yjeF_cterm"/>
    <property type="match status" value="1"/>
</dbReference>
<evidence type="ECO:0000313" key="9">
    <source>
        <dbReference type="Proteomes" id="UP000013827"/>
    </source>
</evidence>
<dbReference type="GO" id="GO:0005524">
    <property type="term" value="F:ATP binding"/>
    <property type="evidence" value="ECO:0007669"/>
    <property type="project" value="UniProtKB-KW"/>
</dbReference>
<dbReference type="PANTHER" id="PTHR12592">
    <property type="entry name" value="ATP-DEPENDENT (S)-NAD(P)H-HYDRATE DEHYDRATASE FAMILY MEMBER"/>
    <property type="match status" value="1"/>
</dbReference>
<dbReference type="GeneID" id="17278642"/>
<dbReference type="GeneID" id="17276496"/>
<keyword evidence="2 6" id="KW-0067">ATP-binding</keyword>
<keyword evidence="1 6" id="KW-0547">Nucleotide-binding</keyword>
<evidence type="ECO:0000313" key="8">
    <source>
        <dbReference type="EnsemblProtists" id="EOD31223"/>
    </source>
</evidence>
<dbReference type="SUPFAM" id="SSF53613">
    <property type="entry name" value="Ribokinase-like"/>
    <property type="match status" value="1"/>
</dbReference>
<dbReference type="EC" id="4.2.1.93" evidence="6"/>
<evidence type="ECO:0000256" key="1">
    <source>
        <dbReference type="ARBA" id="ARBA00022741"/>
    </source>
</evidence>
<dbReference type="AlphaFoldDB" id="A0A0D3K638"/>
<dbReference type="Gene3D" id="3.40.1190.20">
    <property type="match status" value="1"/>
</dbReference>
<dbReference type="PROSITE" id="PS51383">
    <property type="entry name" value="YJEF_C_3"/>
    <property type="match status" value="1"/>
</dbReference>
<keyword evidence="9" id="KW-1185">Reference proteome</keyword>
<evidence type="ECO:0000259" key="7">
    <source>
        <dbReference type="PROSITE" id="PS51383"/>
    </source>
</evidence>
<feature type="domain" description="YjeF C-terminal" evidence="7">
    <location>
        <begin position="8"/>
        <end position="317"/>
    </location>
</feature>
<accession>A0A0D3K638</accession>
<evidence type="ECO:0000256" key="6">
    <source>
        <dbReference type="HAMAP-Rule" id="MF_03157"/>
    </source>
</evidence>
<comment type="cofactor">
    <cofactor evidence="6">
        <name>Mg(2+)</name>
        <dbReference type="ChEBI" id="CHEBI:18420"/>
    </cofactor>
</comment>
<dbReference type="PANTHER" id="PTHR12592:SF0">
    <property type="entry name" value="ATP-DEPENDENT (S)-NAD(P)H-HYDRATE DEHYDRATASE"/>
    <property type="match status" value="1"/>
</dbReference>
<proteinExistence type="inferred from homology"/>
<dbReference type="RefSeq" id="XP_005783652.1">
    <property type="nucleotide sequence ID" value="XM_005783595.1"/>
</dbReference>
<dbReference type="STRING" id="2903.R1D790"/>
<dbReference type="Proteomes" id="UP000013827">
    <property type="component" value="Unassembled WGS sequence"/>
</dbReference>
<feature type="binding site" evidence="6">
    <location>
        <begin position="235"/>
        <end position="244"/>
    </location>
    <ligand>
        <name>ATP</name>
        <dbReference type="ChEBI" id="CHEBI:30616"/>
    </ligand>
</feature>
<organism evidence="8 9">
    <name type="scientific">Emiliania huxleyi (strain CCMP1516)</name>
    <dbReference type="NCBI Taxonomy" id="280463"/>
    <lineage>
        <taxon>Eukaryota</taxon>
        <taxon>Haptista</taxon>
        <taxon>Haptophyta</taxon>
        <taxon>Prymnesiophyceae</taxon>
        <taxon>Isochrysidales</taxon>
        <taxon>Noelaerhabdaceae</taxon>
        <taxon>Emiliania</taxon>
    </lineage>
</organism>
<evidence type="ECO:0000256" key="2">
    <source>
        <dbReference type="ARBA" id="ARBA00022840"/>
    </source>
</evidence>
<evidence type="ECO:0000256" key="4">
    <source>
        <dbReference type="ARBA" id="ARBA00023027"/>
    </source>
</evidence>
<keyword evidence="4 6" id="KW-0520">NAD</keyword>
<reference evidence="9" key="1">
    <citation type="journal article" date="2013" name="Nature">
        <title>Pan genome of the phytoplankton Emiliania underpins its global distribution.</title>
        <authorList>
            <person name="Read B.A."/>
            <person name="Kegel J."/>
            <person name="Klute M.J."/>
            <person name="Kuo A."/>
            <person name="Lefebvre S.C."/>
            <person name="Maumus F."/>
            <person name="Mayer C."/>
            <person name="Miller J."/>
            <person name="Monier A."/>
            <person name="Salamov A."/>
            <person name="Young J."/>
            <person name="Aguilar M."/>
            <person name="Claverie J.M."/>
            <person name="Frickenhaus S."/>
            <person name="Gonzalez K."/>
            <person name="Herman E.K."/>
            <person name="Lin Y.C."/>
            <person name="Napier J."/>
            <person name="Ogata H."/>
            <person name="Sarno A.F."/>
            <person name="Shmutz J."/>
            <person name="Schroeder D."/>
            <person name="de Vargas C."/>
            <person name="Verret F."/>
            <person name="von Dassow P."/>
            <person name="Valentin K."/>
            <person name="Van de Peer Y."/>
            <person name="Wheeler G."/>
            <person name="Dacks J.B."/>
            <person name="Delwiche C.F."/>
            <person name="Dyhrman S.T."/>
            <person name="Glockner G."/>
            <person name="John U."/>
            <person name="Richards T."/>
            <person name="Worden A.Z."/>
            <person name="Zhang X."/>
            <person name="Grigoriev I.V."/>
            <person name="Allen A.E."/>
            <person name="Bidle K."/>
            <person name="Borodovsky M."/>
            <person name="Bowler C."/>
            <person name="Brownlee C."/>
            <person name="Cock J.M."/>
            <person name="Elias M."/>
            <person name="Gladyshev V.N."/>
            <person name="Groth M."/>
            <person name="Guda C."/>
            <person name="Hadaegh A."/>
            <person name="Iglesias-Rodriguez M.D."/>
            <person name="Jenkins J."/>
            <person name="Jones B.M."/>
            <person name="Lawson T."/>
            <person name="Leese F."/>
            <person name="Lindquist E."/>
            <person name="Lobanov A."/>
            <person name="Lomsadze A."/>
            <person name="Malik S.B."/>
            <person name="Marsh M.E."/>
            <person name="Mackinder L."/>
            <person name="Mock T."/>
            <person name="Mueller-Roeber B."/>
            <person name="Pagarete A."/>
            <person name="Parker M."/>
            <person name="Probert I."/>
            <person name="Quesneville H."/>
            <person name="Raines C."/>
            <person name="Rensing S.A."/>
            <person name="Riano-Pachon D.M."/>
            <person name="Richier S."/>
            <person name="Rokitta S."/>
            <person name="Shiraiwa Y."/>
            <person name="Soanes D.M."/>
            <person name="van der Giezen M."/>
            <person name="Wahlund T.M."/>
            <person name="Williams B."/>
            <person name="Wilson W."/>
            <person name="Wolfe G."/>
            <person name="Wurch L.L."/>
        </authorList>
    </citation>
    <scope>NUCLEOTIDE SEQUENCE</scope>
</reference>
<dbReference type="GO" id="GO:0046496">
    <property type="term" value="P:nicotinamide nucleotide metabolic process"/>
    <property type="evidence" value="ECO:0007669"/>
    <property type="project" value="UniProtKB-UniRule"/>
</dbReference>
<sequence>MGPRLAVSPQQLRVLVPPLVATSYKGSSGKVGVVGGCFEYTGAPFYAALTALKLGADLSHVFCDEAAAVPIKSYSPELIVHGCLRGAPEVDLAEVARQADEVSKWFPALTALVVGPGLGRDATMQAVAALLLERAVRASLPCVIDADGLRCVLERPSLVRGARWAVLTPNKPEYGRLAGALSGDAALDPADGDRALLAVAESFRDEGGAGPAIVQKGATDLLCDGTQLLECAEPGCLKRCGGQGDVLAGSIATLLGWAKAAERSGRLPAGGPPPPLLASYAGCLLTRRFAAAAFAKHRRSMTAPDLIDAIGAVFEDFSPASPGEPGFTPCQ</sequence>
<feature type="binding site" evidence="6">
    <location>
        <begin position="216"/>
        <end position="220"/>
    </location>
    <ligand>
        <name>ATP</name>
        <dbReference type="ChEBI" id="CHEBI:30616"/>
    </ligand>
</feature>
<dbReference type="GO" id="GO:0047453">
    <property type="term" value="F:ATP-dependent NAD(P)H-hydrate dehydratase activity"/>
    <property type="evidence" value="ECO:0007669"/>
    <property type="project" value="UniProtKB-UniRule"/>
</dbReference>
<dbReference type="InterPro" id="IPR029056">
    <property type="entry name" value="Ribokinase-like"/>
</dbReference>
<keyword evidence="6" id="KW-0597">Phosphoprotein</keyword>
<evidence type="ECO:0000256" key="3">
    <source>
        <dbReference type="ARBA" id="ARBA00022857"/>
    </source>
</evidence>
<dbReference type="RefSeq" id="XP_005785800.1">
    <property type="nucleotide sequence ID" value="XM_005785743.1"/>
</dbReference>
<comment type="catalytic activity">
    <reaction evidence="6">
        <text>(6S)-NADPHX + ATP = ADP + phosphate + NADPH + H(+)</text>
        <dbReference type="Rhea" id="RHEA:32231"/>
        <dbReference type="ChEBI" id="CHEBI:15378"/>
        <dbReference type="ChEBI" id="CHEBI:30616"/>
        <dbReference type="ChEBI" id="CHEBI:43474"/>
        <dbReference type="ChEBI" id="CHEBI:57783"/>
        <dbReference type="ChEBI" id="CHEBI:64076"/>
        <dbReference type="ChEBI" id="CHEBI:456216"/>
        <dbReference type="EC" id="4.2.1.93"/>
    </reaction>
</comment>
<dbReference type="KEGG" id="ehx:EMIHUDRAFT_441654"/>
<dbReference type="PROSITE" id="PS01050">
    <property type="entry name" value="YJEF_C_2"/>
    <property type="match status" value="1"/>
</dbReference>
<feature type="binding site" evidence="6">
    <location>
        <position position="117"/>
    </location>
    <ligand>
        <name>(6S)-NADPHX</name>
        <dbReference type="ChEBI" id="CHEBI:64076"/>
    </ligand>
</feature>
<feature type="binding site" evidence="6">
    <location>
        <position position="245"/>
    </location>
    <ligand>
        <name>(6S)-NADPHX</name>
        <dbReference type="ChEBI" id="CHEBI:64076"/>
    </ligand>
</feature>
<dbReference type="PaxDb" id="2903-EOD31223"/>
<comment type="function">
    <text evidence="6">Catalyzes the dehydration of the S-form of NAD(P)HX at the expense of ATP, which is converted to ADP. Together with NAD(P)HX epimerase, which catalyzes the epimerization of the S- and R-forms, the enzyme allows the repair of both epimers of NAD(P)HX, a damaged form of NAD(P)H that is a result of enzymatic or heat-dependent hydration.</text>
</comment>
<dbReference type="HAMAP" id="MF_01965">
    <property type="entry name" value="NADHX_dehydratase"/>
    <property type="match status" value="1"/>
</dbReference>
<dbReference type="KEGG" id="ehx:EMIHUDRAFT_442290"/>
<evidence type="ECO:0000256" key="5">
    <source>
        <dbReference type="ARBA" id="ARBA00023239"/>
    </source>
</evidence>
<dbReference type="GO" id="GO:0110051">
    <property type="term" value="P:metabolite repair"/>
    <property type="evidence" value="ECO:0007669"/>
    <property type="project" value="TreeGrafter"/>
</dbReference>
<name>A0A0D3K638_EMIH1</name>
<protein>
    <recommendedName>
        <fullName evidence="6">ATP-dependent (S)-NAD(P)H-hydrate dehydratase</fullName>
        <ecNumber evidence="6">4.2.1.93</ecNumber>
    </recommendedName>
    <alternativeName>
        <fullName evidence="6">ATP-dependent NAD(P)HX dehydratase</fullName>
    </alternativeName>
</protein>
<dbReference type="EnsemblProtists" id="EOD33371">
    <property type="protein sequence ID" value="EOD33371"/>
    <property type="gene ID" value="EMIHUDRAFT_441654"/>
</dbReference>
<keyword evidence="3" id="KW-0521">NADP</keyword>
<comment type="similarity">
    <text evidence="6">Belongs to the NnrD/CARKD family.</text>
</comment>
<dbReference type="EnsemblProtists" id="EOD31223">
    <property type="protein sequence ID" value="EOD31223"/>
    <property type="gene ID" value="EMIHUDRAFT_442290"/>
</dbReference>
<dbReference type="OMA" id="WRAAYHN"/>